<dbReference type="Pfam" id="PF14511">
    <property type="entry name" value="RE_EcoO109I"/>
    <property type="match status" value="1"/>
</dbReference>
<dbReference type="SUPFAM" id="SSF52980">
    <property type="entry name" value="Restriction endonuclease-like"/>
    <property type="match status" value="1"/>
</dbReference>
<dbReference type="InterPro" id="IPR011335">
    <property type="entry name" value="Restrct_endonuc-II-like"/>
</dbReference>
<dbReference type="RefSeq" id="WP_205080716.1">
    <property type="nucleotide sequence ID" value="NZ_JAFEUF010000001.1"/>
</dbReference>
<feature type="domain" description="Type II restriction endonuclease EcoO109IR" evidence="2">
    <location>
        <begin position="55"/>
        <end position="226"/>
    </location>
</feature>
<evidence type="ECO:0000259" key="2">
    <source>
        <dbReference type="Pfam" id="PF14511"/>
    </source>
</evidence>
<reference evidence="3 4" key="1">
    <citation type="submission" date="2021-02" db="EMBL/GenBank/DDBJ databases">
        <title>Genome Streptomyces sp. RHZ10.</title>
        <authorList>
            <person name="Besaury L."/>
        </authorList>
    </citation>
    <scope>NUCLEOTIDE SEQUENCE [LARGE SCALE GENOMIC DNA]</scope>
    <source>
        <strain evidence="3 4">RHZ10</strain>
    </source>
</reference>
<organism evidence="3 4">
    <name type="scientific">Streptomyces durocortorensis</name>
    <dbReference type="NCBI Taxonomy" id="2811104"/>
    <lineage>
        <taxon>Bacteria</taxon>
        <taxon>Bacillati</taxon>
        <taxon>Actinomycetota</taxon>
        <taxon>Actinomycetes</taxon>
        <taxon>Kitasatosporales</taxon>
        <taxon>Streptomycetaceae</taxon>
        <taxon>Streptomyces</taxon>
    </lineage>
</organism>
<dbReference type="Proteomes" id="UP000712045">
    <property type="component" value="Unassembled WGS sequence"/>
</dbReference>
<dbReference type="EMBL" id="JAFEUF010000001">
    <property type="protein sequence ID" value="MBM7052396.1"/>
    <property type="molecule type" value="Genomic_DNA"/>
</dbReference>
<proteinExistence type="predicted"/>
<keyword evidence="4" id="KW-1185">Reference proteome</keyword>
<evidence type="ECO:0000313" key="3">
    <source>
        <dbReference type="EMBL" id="MBM7052396.1"/>
    </source>
</evidence>
<name>A0ABS2HMS3_9ACTN</name>
<protein>
    <recommendedName>
        <fullName evidence="2">Type II restriction endonuclease EcoO109IR domain-containing protein</fullName>
    </recommendedName>
</protein>
<dbReference type="InterPro" id="IPR032793">
    <property type="entry name" value="RE_EcoO109IR"/>
</dbReference>
<accession>A0ABS2HMS3</accession>
<gene>
    <name evidence="3" type="ORF">JS521_00440</name>
</gene>
<comment type="caution">
    <text evidence="3">The sequence shown here is derived from an EMBL/GenBank/DDBJ whole genome shotgun (WGS) entry which is preliminary data.</text>
</comment>
<evidence type="ECO:0000313" key="4">
    <source>
        <dbReference type="Proteomes" id="UP000712045"/>
    </source>
</evidence>
<sequence>MRPDITPPVTTQELASAVQEPLGFDDEGKRQTSNEELADQVSAILRVDHDRAAFIVAESERLYVNRMRERFSKLRVSERLKRTNPFLLRIRGAETVRDWAVIQVQSALYASEEEAVGHLLEAIIKACFPGASEPGLPDDFDFESIESSEVIHGYQVKMSWDCMPMSSRKNLSNTIVRVREQYRSQGKTFVGYFAPCYGRARTTKPPGQEYITLASKEFWQQVGGGETDFDVKVGEVCALLCSEFRSEVLDTLVPDLLDRLTHAAHPEIGNRDGQIDYAKLFRRVNR</sequence>
<feature type="region of interest" description="Disordered" evidence="1">
    <location>
        <begin position="1"/>
        <end position="31"/>
    </location>
</feature>
<evidence type="ECO:0000256" key="1">
    <source>
        <dbReference type="SAM" id="MobiDB-lite"/>
    </source>
</evidence>